<protein>
    <recommendedName>
        <fullName evidence="3">TFIIS N-terminal domain-containing protein</fullName>
    </recommendedName>
</protein>
<gene>
    <name evidence="1" type="ORF">GFSPODELE1_LOCUS4213</name>
</gene>
<accession>A0ABP1D4F3</accession>
<keyword evidence="2" id="KW-1185">Reference proteome</keyword>
<dbReference type="EMBL" id="OZ037945">
    <property type="protein sequence ID" value="CAL1702770.1"/>
    <property type="molecule type" value="Genomic_DNA"/>
</dbReference>
<evidence type="ECO:0000313" key="1">
    <source>
        <dbReference type="EMBL" id="CAL1702770.1"/>
    </source>
</evidence>
<dbReference type="Proteomes" id="UP001497453">
    <property type="component" value="Chromosome 2"/>
</dbReference>
<evidence type="ECO:0000313" key="2">
    <source>
        <dbReference type="Proteomes" id="UP001497453"/>
    </source>
</evidence>
<sequence length="116" mass="12757">MDGSVYRRGALSRLKRNHGLMSLTTGGVVDHLHPCGDDATRRNDPRLRRVVRRWKDAIVADLAQDQRGTVEEDVGDDTGDDTVRDVVAQGGMDANIGAKKMEMKNAMPVVIAVKYP</sequence>
<proteinExistence type="predicted"/>
<organism evidence="1 2">
    <name type="scientific">Somion occarium</name>
    <dbReference type="NCBI Taxonomy" id="3059160"/>
    <lineage>
        <taxon>Eukaryota</taxon>
        <taxon>Fungi</taxon>
        <taxon>Dikarya</taxon>
        <taxon>Basidiomycota</taxon>
        <taxon>Agaricomycotina</taxon>
        <taxon>Agaricomycetes</taxon>
        <taxon>Polyporales</taxon>
        <taxon>Cerrenaceae</taxon>
        <taxon>Somion</taxon>
    </lineage>
</organism>
<evidence type="ECO:0008006" key="3">
    <source>
        <dbReference type="Google" id="ProtNLM"/>
    </source>
</evidence>
<name>A0ABP1D4F3_9APHY</name>
<reference evidence="2" key="1">
    <citation type="submission" date="2024-04" db="EMBL/GenBank/DDBJ databases">
        <authorList>
            <person name="Shaw F."/>
            <person name="Minotto A."/>
        </authorList>
    </citation>
    <scope>NUCLEOTIDE SEQUENCE [LARGE SCALE GENOMIC DNA]</scope>
</reference>